<dbReference type="Proteomes" id="UP000016201">
    <property type="component" value="Unassembled WGS sequence"/>
</dbReference>
<protein>
    <recommendedName>
        <fullName evidence="2">CD-NTase-associated protein 15 domain-containing protein</fullName>
    </recommendedName>
</protein>
<evidence type="ECO:0000313" key="3">
    <source>
        <dbReference type="EMBL" id="EOR10000.1"/>
    </source>
</evidence>
<dbReference type="OrthoDB" id="1430668at2"/>
<name>R9B6U3_9GAMM</name>
<gene>
    <name evidence="3" type="ORF">I593_00927</name>
</gene>
<dbReference type="PATRIC" id="fig|1120927.3.peg.890"/>
<feature type="transmembrane region" description="Helical" evidence="1">
    <location>
        <begin position="39"/>
        <end position="57"/>
    </location>
</feature>
<keyword evidence="1" id="KW-0472">Membrane</keyword>
<reference evidence="3 4" key="1">
    <citation type="submission" date="2013-03" db="EMBL/GenBank/DDBJ databases">
        <title>The Genome Sequence of Acinetobacter tandoii CIP 107469.</title>
        <authorList>
            <consortium name="The Broad Institute Genome Sequencing Platform"/>
            <consortium name="The Broad Institute Genome Sequencing Center for Infectious Disease"/>
            <person name="Cerqueira G."/>
            <person name="Feldgarden M."/>
            <person name="Courvalin P."/>
            <person name="Perichon B."/>
            <person name="Grillot-Courvalin C."/>
            <person name="Clermont D."/>
            <person name="Rocha E."/>
            <person name="Yoon E.-J."/>
            <person name="Nemec A."/>
            <person name="Walker B."/>
            <person name="Young S.K."/>
            <person name="Zeng Q."/>
            <person name="Gargeya S."/>
            <person name="Fitzgerald M."/>
            <person name="Haas B."/>
            <person name="Abouelleil A."/>
            <person name="Alvarado L."/>
            <person name="Arachchi H.M."/>
            <person name="Berlin A.M."/>
            <person name="Chapman S.B."/>
            <person name="Dewar J."/>
            <person name="Goldberg J."/>
            <person name="Griggs A."/>
            <person name="Gujja S."/>
            <person name="Hansen M."/>
            <person name="Howarth C."/>
            <person name="Imamovic A."/>
            <person name="Larimer J."/>
            <person name="McCowan C."/>
            <person name="Murphy C."/>
            <person name="Neiman D."/>
            <person name="Pearson M."/>
            <person name="Priest M."/>
            <person name="Roberts A."/>
            <person name="Saif S."/>
            <person name="Shea T."/>
            <person name="Sisk P."/>
            <person name="Sykes S."/>
            <person name="Wortman J."/>
            <person name="Nusbaum C."/>
            <person name="Birren B."/>
        </authorList>
    </citation>
    <scope>NUCLEOTIDE SEQUENCE [LARGE SCALE GENOMIC DNA]</scope>
    <source>
        <strain evidence="3 4">CIP 107469</strain>
    </source>
</reference>
<dbReference type="AlphaFoldDB" id="R9B6U3"/>
<organism evidence="3 4">
    <name type="scientific">Acinetobacter tandoii DSM 14970 = CIP 107469</name>
    <dbReference type="NCBI Taxonomy" id="1120927"/>
    <lineage>
        <taxon>Bacteria</taxon>
        <taxon>Pseudomonadati</taxon>
        <taxon>Pseudomonadota</taxon>
        <taxon>Gammaproteobacteria</taxon>
        <taxon>Moraxellales</taxon>
        <taxon>Moraxellaceae</taxon>
        <taxon>Acinetobacter</taxon>
    </lineage>
</organism>
<evidence type="ECO:0000256" key="1">
    <source>
        <dbReference type="SAM" id="Phobius"/>
    </source>
</evidence>
<proteinExistence type="predicted"/>
<feature type="transmembrane region" description="Helical" evidence="1">
    <location>
        <begin position="9"/>
        <end position="27"/>
    </location>
</feature>
<dbReference type="eggNOG" id="ENOG503312N">
    <property type="taxonomic scope" value="Bacteria"/>
</dbReference>
<keyword evidence="1" id="KW-1133">Transmembrane helix</keyword>
<dbReference type="Pfam" id="PF18153">
    <property type="entry name" value="Cap15_CD_rec"/>
    <property type="match status" value="1"/>
</dbReference>
<dbReference type="InterPro" id="IPR041208">
    <property type="entry name" value="Cap15"/>
</dbReference>
<keyword evidence="1" id="KW-0812">Transmembrane</keyword>
<dbReference type="RefSeq" id="WP_016166044.1">
    <property type="nucleotide sequence ID" value="NZ_JHZG01000014.1"/>
</dbReference>
<evidence type="ECO:0000259" key="2">
    <source>
        <dbReference type="Pfam" id="PF18153"/>
    </source>
</evidence>
<accession>R9B6U3</accession>
<keyword evidence="4" id="KW-1185">Reference proteome</keyword>
<dbReference type="EMBL" id="AQFM01000027">
    <property type="protein sequence ID" value="EOR10000.1"/>
    <property type="molecule type" value="Genomic_DNA"/>
</dbReference>
<comment type="caution">
    <text evidence="3">The sequence shown here is derived from an EMBL/GenBank/DDBJ whole genome shotgun (WGS) entry which is preliminary data.</text>
</comment>
<sequence length="220" mass="25507">MSNTSLKSSIYLLIGVSAVSWFLLAYFNELDLSKIKDFFGLIPKVVSIDLLVIAAFVKWGWKFKIFRGWLVPFPNLNGSWVGFIYSDWKNPKTGKKPDPIPVMLTINQSFFHINCKMRTSEMESSSYSEGFIIDSDRQIKIMAYSYSSQPRLSLNERSIPHDGTAVFNIIENPKQKLVGKYWTERLTKGEIILHFYSKELLEDLPESFEKHPVTEDENYR</sequence>
<feature type="domain" description="CD-NTase-associated protein 15" evidence="2">
    <location>
        <begin position="72"/>
        <end position="193"/>
    </location>
</feature>
<evidence type="ECO:0000313" key="4">
    <source>
        <dbReference type="Proteomes" id="UP000016201"/>
    </source>
</evidence>